<evidence type="ECO:0000313" key="4">
    <source>
        <dbReference type="EMBL" id="KAJ2005360.1"/>
    </source>
</evidence>
<dbReference type="InterPro" id="IPR036517">
    <property type="entry name" value="FF_domain_sf"/>
</dbReference>
<dbReference type="GO" id="GO:0003712">
    <property type="term" value="F:transcription coregulator activity"/>
    <property type="evidence" value="ECO:0007669"/>
    <property type="project" value="TreeGrafter"/>
</dbReference>
<name>A0A9W8BF33_9FUNG</name>
<feature type="compositionally biased region" description="Acidic residues" evidence="2">
    <location>
        <begin position="57"/>
        <end position="74"/>
    </location>
</feature>
<dbReference type="SUPFAM" id="SSF81698">
    <property type="entry name" value="FF domain"/>
    <property type="match status" value="2"/>
</dbReference>
<dbReference type="GO" id="GO:0005634">
    <property type="term" value="C:nucleus"/>
    <property type="evidence" value="ECO:0007669"/>
    <property type="project" value="TreeGrafter"/>
</dbReference>
<keyword evidence="5" id="KW-1185">Reference proteome</keyword>
<dbReference type="SUPFAM" id="SSF51045">
    <property type="entry name" value="WW domain"/>
    <property type="match status" value="1"/>
</dbReference>
<evidence type="ECO:0000256" key="2">
    <source>
        <dbReference type="SAM" id="MobiDB-lite"/>
    </source>
</evidence>
<dbReference type="CDD" id="cd00201">
    <property type="entry name" value="WW"/>
    <property type="match status" value="1"/>
</dbReference>
<dbReference type="PANTHER" id="PTHR15377">
    <property type="entry name" value="TRANSCRIPTION ELONGATION REGULATOR 1"/>
    <property type="match status" value="1"/>
</dbReference>
<evidence type="ECO:0000256" key="1">
    <source>
        <dbReference type="ARBA" id="ARBA00022737"/>
    </source>
</evidence>
<dbReference type="Proteomes" id="UP001150907">
    <property type="component" value="Unassembled WGS sequence"/>
</dbReference>
<dbReference type="Gene3D" id="1.10.10.440">
    <property type="entry name" value="FF domain"/>
    <property type="match status" value="2"/>
</dbReference>
<reference evidence="4" key="1">
    <citation type="submission" date="2022-07" db="EMBL/GenBank/DDBJ databases">
        <title>Phylogenomic reconstructions and comparative analyses of Kickxellomycotina fungi.</title>
        <authorList>
            <person name="Reynolds N.K."/>
            <person name="Stajich J.E."/>
            <person name="Barry K."/>
            <person name="Grigoriev I.V."/>
            <person name="Crous P."/>
            <person name="Smith M.E."/>
        </authorList>
    </citation>
    <scope>NUCLEOTIDE SEQUENCE</scope>
    <source>
        <strain evidence="4">IMI 214461</strain>
    </source>
</reference>
<protein>
    <recommendedName>
        <fullName evidence="3">WW domain-containing protein</fullName>
    </recommendedName>
</protein>
<dbReference type="GO" id="GO:0070063">
    <property type="term" value="F:RNA polymerase binding"/>
    <property type="evidence" value="ECO:0007669"/>
    <property type="project" value="InterPro"/>
</dbReference>
<dbReference type="SMART" id="SM00441">
    <property type="entry name" value="FF"/>
    <property type="match status" value="2"/>
</dbReference>
<dbReference type="Gene3D" id="2.20.70.10">
    <property type="match status" value="1"/>
</dbReference>
<dbReference type="InterPro" id="IPR002713">
    <property type="entry name" value="FF_domain"/>
</dbReference>
<accession>A0A9W8BF33</accession>
<feature type="region of interest" description="Disordered" evidence="2">
    <location>
        <begin position="23"/>
        <end position="88"/>
    </location>
</feature>
<dbReference type="OrthoDB" id="410044at2759"/>
<dbReference type="AlphaFoldDB" id="A0A9W8BF33"/>
<gene>
    <name evidence="4" type="ORF">H4R26_001996</name>
</gene>
<dbReference type="Pfam" id="PF01846">
    <property type="entry name" value="FF"/>
    <property type="match status" value="2"/>
</dbReference>
<dbReference type="EMBL" id="JANBQF010000106">
    <property type="protein sequence ID" value="KAJ2005360.1"/>
    <property type="molecule type" value="Genomic_DNA"/>
</dbReference>
<evidence type="ECO:0000313" key="5">
    <source>
        <dbReference type="Proteomes" id="UP001150907"/>
    </source>
</evidence>
<dbReference type="InterPro" id="IPR036020">
    <property type="entry name" value="WW_dom_sf"/>
</dbReference>
<sequence>MRVATEQGRTYYYNNVTRVSQWTRPSELESRDEEVVEEDGTEMNADDAEWMLAQMSDNEDDEIEDSGNDAEDLEPTQQSEEAGDVDMSKDGRIAQFKALLQEIGVNPFGTWESQSSRFASDRRFALVTADAERQDLFDAACKEVAAARSKRSLATDRHSSTLEAPPSALHPFDQLLREHVTKKTSFARFCQKHLKDPRFTSLKTSREREKMFQRHMETIA</sequence>
<dbReference type="PANTHER" id="PTHR15377:SF3">
    <property type="entry name" value="WW DOMAIN-CONTAINING PROTEIN"/>
    <property type="match status" value="1"/>
</dbReference>
<dbReference type="InterPro" id="IPR045148">
    <property type="entry name" value="TCRG1-like"/>
</dbReference>
<feature type="domain" description="WW" evidence="3">
    <location>
        <begin position="1"/>
        <end position="27"/>
    </location>
</feature>
<comment type="caution">
    <text evidence="4">The sequence shown here is derived from an EMBL/GenBank/DDBJ whole genome shotgun (WGS) entry which is preliminary data.</text>
</comment>
<dbReference type="PROSITE" id="PS50020">
    <property type="entry name" value="WW_DOMAIN_2"/>
    <property type="match status" value="1"/>
</dbReference>
<dbReference type="InterPro" id="IPR001202">
    <property type="entry name" value="WW_dom"/>
</dbReference>
<feature type="compositionally biased region" description="Acidic residues" evidence="2">
    <location>
        <begin position="30"/>
        <end position="49"/>
    </location>
</feature>
<dbReference type="Pfam" id="PF00397">
    <property type="entry name" value="WW"/>
    <property type="match status" value="1"/>
</dbReference>
<evidence type="ECO:0000259" key="3">
    <source>
        <dbReference type="PROSITE" id="PS50020"/>
    </source>
</evidence>
<proteinExistence type="predicted"/>
<organism evidence="4 5">
    <name type="scientific">Coemansia thaxteri</name>
    <dbReference type="NCBI Taxonomy" id="2663907"/>
    <lineage>
        <taxon>Eukaryota</taxon>
        <taxon>Fungi</taxon>
        <taxon>Fungi incertae sedis</taxon>
        <taxon>Zoopagomycota</taxon>
        <taxon>Kickxellomycotina</taxon>
        <taxon>Kickxellomycetes</taxon>
        <taxon>Kickxellales</taxon>
        <taxon>Kickxellaceae</taxon>
        <taxon>Coemansia</taxon>
    </lineage>
</organism>
<keyword evidence="1" id="KW-0677">Repeat</keyword>